<sequence length="99" mass="11544">MYVVMYAFRVKPNQEDSFIEAWKGLTSLIYKHEGSLGSRLHKKDDLKYLAYAQWPNQSTFDKAGANLPEEANRYREIMKSACEKVEVLEKLEVVEDLLK</sequence>
<feature type="domain" description="ABM" evidence="1">
    <location>
        <begin position="1"/>
        <end position="62"/>
    </location>
</feature>
<dbReference type="Gene3D" id="3.30.70.100">
    <property type="match status" value="1"/>
</dbReference>
<name>A0ABX2E1G3_9FLAO</name>
<dbReference type="Proteomes" id="UP000805085">
    <property type="component" value="Unassembled WGS sequence"/>
</dbReference>
<dbReference type="InterPro" id="IPR007138">
    <property type="entry name" value="ABM_dom"/>
</dbReference>
<protein>
    <submittedName>
        <fullName evidence="2">Antibiotic biosynthesis monooxygenase</fullName>
    </submittedName>
</protein>
<dbReference type="GO" id="GO:0004497">
    <property type="term" value="F:monooxygenase activity"/>
    <property type="evidence" value="ECO:0007669"/>
    <property type="project" value="UniProtKB-KW"/>
</dbReference>
<keyword evidence="3" id="KW-1185">Reference proteome</keyword>
<evidence type="ECO:0000313" key="2">
    <source>
        <dbReference type="EMBL" id="NRD22120.1"/>
    </source>
</evidence>
<organism evidence="2 3">
    <name type="scientific">Winogradskyella litoriviva</name>
    <dbReference type="NCBI Taxonomy" id="1220182"/>
    <lineage>
        <taxon>Bacteria</taxon>
        <taxon>Pseudomonadati</taxon>
        <taxon>Bacteroidota</taxon>
        <taxon>Flavobacteriia</taxon>
        <taxon>Flavobacteriales</taxon>
        <taxon>Flavobacteriaceae</taxon>
        <taxon>Winogradskyella</taxon>
    </lineage>
</organism>
<accession>A0ABX2E1G3</accession>
<keyword evidence="2" id="KW-0503">Monooxygenase</keyword>
<dbReference type="InterPro" id="IPR011008">
    <property type="entry name" value="Dimeric_a/b-barrel"/>
</dbReference>
<proteinExistence type="predicted"/>
<keyword evidence="2" id="KW-0560">Oxidoreductase</keyword>
<dbReference type="SUPFAM" id="SSF54909">
    <property type="entry name" value="Dimeric alpha+beta barrel"/>
    <property type="match status" value="1"/>
</dbReference>
<dbReference type="Pfam" id="PF03992">
    <property type="entry name" value="ABM"/>
    <property type="match status" value="1"/>
</dbReference>
<comment type="caution">
    <text evidence="2">The sequence shown here is derived from an EMBL/GenBank/DDBJ whole genome shotgun (WGS) entry which is preliminary data.</text>
</comment>
<dbReference type="EMBL" id="JABRWQ010000001">
    <property type="protein sequence ID" value="NRD22120.1"/>
    <property type="molecule type" value="Genomic_DNA"/>
</dbReference>
<evidence type="ECO:0000313" key="3">
    <source>
        <dbReference type="Proteomes" id="UP000805085"/>
    </source>
</evidence>
<reference evidence="2 3" key="1">
    <citation type="journal article" date="2015" name="Int. J. Syst. Evol. Microbiol.">
        <title>Winogradskyella litoriviva sp. nov., isolated from coastal seawater.</title>
        <authorList>
            <person name="Nedashkovskaya O.I."/>
            <person name="Kukhlevskiy A.D."/>
            <person name="Zhukova N.V."/>
            <person name="Kim S.J."/>
            <person name="Rhee S.K."/>
            <person name="Mikhailov V.V."/>
        </authorList>
    </citation>
    <scope>NUCLEOTIDE SEQUENCE [LARGE SCALE GENOMIC DNA]</scope>
    <source>
        <strain evidence="2 3">KMM6491</strain>
    </source>
</reference>
<dbReference type="RefSeq" id="WP_173299768.1">
    <property type="nucleotide sequence ID" value="NZ_JABRWQ010000001.1"/>
</dbReference>
<evidence type="ECO:0000259" key="1">
    <source>
        <dbReference type="Pfam" id="PF03992"/>
    </source>
</evidence>
<gene>
    <name evidence="2" type="ORF">HNV10_02635</name>
</gene>